<dbReference type="Proteomes" id="UP001295423">
    <property type="component" value="Unassembled WGS sequence"/>
</dbReference>
<dbReference type="EMBL" id="CAKOGP040000025">
    <property type="protein sequence ID" value="CAJ1927892.1"/>
    <property type="molecule type" value="Genomic_DNA"/>
</dbReference>
<gene>
    <name evidence="3" type="ORF">CYCCA115_LOCUS1367</name>
</gene>
<feature type="region of interest" description="Disordered" evidence="1">
    <location>
        <begin position="117"/>
        <end position="144"/>
    </location>
</feature>
<accession>A0AAD2FCW8</accession>
<keyword evidence="4" id="KW-1185">Reference proteome</keyword>
<comment type="caution">
    <text evidence="3">The sequence shown here is derived from an EMBL/GenBank/DDBJ whole genome shotgun (WGS) entry which is preliminary data.</text>
</comment>
<dbReference type="AlphaFoldDB" id="A0AAD2FCW8"/>
<feature type="chain" id="PRO_5042050977" evidence="2">
    <location>
        <begin position="22"/>
        <end position="179"/>
    </location>
</feature>
<reference evidence="3" key="1">
    <citation type="submission" date="2023-08" db="EMBL/GenBank/DDBJ databases">
        <authorList>
            <person name="Audoor S."/>
            <person name="Bilcke G."/>
        </authorList>
    </citation>
    <scope>NUCLEOTIDE SEQUENCE</scope>
</reference>
<name>A0AAD2FCW8_9STRA</name>
<proteinExistence type="predicted"/>
<evidence type="ECO:0000313" key="3">
    <source>
        <dbReference type="EMBL" id="CAJ1927892.1"/>
    </source>
</evidence>
<feature type="signal peptide" evidence="2">
    <location>
        <begin position="1"/>
        <end position="21"/>
    </location>
</feature>
<protein>
    <submittedName>
        <fullName evidence="3">Uncharacterized protein</fullName>
    </submittedName>
</protein>
<evidence type="ECO:0000256" key="2">
    <source>
        <dbReference type="SAM" id="SignalP"/>
    </source>
</evidence>
<evidence type="ECO:0000256" key="1">
    <source>
        <dbReference type="SAM" id="MobiDB-lite"/>
    </source>
</evidence>
<feature type="compositionally biased region" description="Acidic residues" evidence="1">
    <location>
        <begin position="126"/>
        <end position="139"/>
    </location>
</feature>
<evidence type="ECO:0000313" key="4">
    <source>
        <dbReference type="Proteomes" id="UP001295423"/>
    </source>
</evidence>
<keyword evidence="2" id="KW-0732">Signal</keyword>
<organism evidence="3 4">
    <name type="scientific">Cylindrotheca closterium</name>
    <dbReference type="NCBI Taxonomy" id="2856"/>
    <lineage>
        <taxon>Eukaryota</taxon>
        <taxon>Sar</taxon>
        <taxon>Stramenopiles</taxon>
        <taxon>Ochrophyta</taxon>
        <taxon>Bacillariophyta</taxon>
        <taxon>Bacillariophyceae</taxon>
        <taxon>Bacillariophycidae</taxon>
        <taxon>Bacillariales</taxon>
        <taxon>Bacillariaceae</taxon>
        <taxon>Cylindrotheca</taxon>
    </lineage>
</organism>
<sequence>MKSTALSQFVLLLISFVSVNSFFHVTLVKNRNNVFLSMAAKTDDANVEDYNEMRNLVLSLSQVPTDEDRRARLANIFEEALARPNDQPKQFIDLFDEALTNVGNEVQIEAKKMFAAKDAEASNPEEAVDADTSENEESNDERVKSAEELQLWALVDMMVQSKTIVKKVSGKLGSKGTFQ</sequence>